<dbReference type="FunFam" id="4.10.400.10:FF:000062">
    <property type="entry name" value="Terribly reduced optic lobes, isoform AI"/>
    <property type="match status" value="1"/>
</dbReference>
<dbReference type="PROSITE" id="PS50068">
    <property type="entry name" value="LDLRA_2"/>
    <property type="match status" value="3"/>
</dbReference>
<dbReference type="EMBL" id="JAWZYT010000179">
    <property type="protein sequence ID" value="KAK4326978.1"/>
    <property type="molecule type" value="Genomic_DNA"/>
</dbReference>
<proteinExistence type="predicted"/>
<dbReference type="GO" id="GO:0016324">
    <property type="term" value="C:apical plasma membrane"/>
    <property type="evidence" value="ECO:0007669"/>
    <property type="project" value="TreeGrafter"/>
</dbReference>
<dbReference type="Proteomes" id="UP001292094">
    <property type="component" value="Unassembled WGS sequence"/>
</dbReference>
<dbReference type="CDD" id="cd00112">
    <property type="entry name" value="LDLa"/>
    <property type="match status" value="3"/>
</dbReference>
<dbReference type="GO" id="GO:0042562">
    <property type="term" value="F:hormone binding"/>
    <property type="evidence" value="ECO:0007669"/>
    <property type="project" value="TreeGrafter"/>
</dbReference>
<organism evidence="13 14">
    <name type="scientific">Petrolisthes manimaculis</name>
    <dbReference type="NCBI Taxonomy" id="1843537"/>
    <lineage>
        <taxon>Eukaryota</taxon>
        <taxon>Metazoa</taxon>
        <taxon>Ecdysozoa</taxon>
        <taxon>Arthropoda</taxon>
        <taxon>Crustacea</taxon>
        <taxon>Multicrustacea</taxon>
        <taxon>Malacostraca</taxon>
        <taxon>Eumalacostraca</taxon>
        <taxon>Eucarida</taxon>
        <taxon>Decapoda</taxon>
        <taxon>Pleocyemata</taxon>
        <taxon>Anomura</taxon>
        <taxon>Galatheoidea</taxon>
        <taxon>Porcellanidae</taxon>
        <taxon>Petrolisthes</taxon>
    </lineage>
</organism>
<keyword evidence="3" id="KW-0254">Endocytosis</keyword>
<keyword evidence="7" id="KW-0472">Membrane</keyword>
<evidence type="ECO:0000256" key="8">
    <source>
        <dbReference type="ARBA" id="ARBA00023157"/>
    </source>
</evidence>
<comment type="subcellular location">
    <subcellularLocation>
        <location evidence="1">Membrane</location>
        <topology evidence="1">Single-pass membrane protein</topology>
    </subcellularLocation>
</comment>
<protein>
    <recommendedName>
        <fullName evidence="15">Vitellogenin receptor</fullName>
    </recommendedName>
</protein>
<evidence type="ECO:0008006" key="15">
    <source>
        <dbReference type="Google" id="ProtNLM"/>
    </source>
</evidence>
<dbReference type="GO" id="GO:0006898">
    <property type="term" value="P:receptor-mediated endocytosis"/>
    <property type="evidence" value="ECO:0007669"/>
    <property type="project" value="TreeGrafter"/>
</dbReference>
<evidence type="ECO:0000256" key="3">
    <source>
        <dbReference type="ARBA" id="ARBA00022583"/>
    </source>
</evidence>
<dbReference type="Pfam" id="PF00058">
    <property type="entry name" value="Ldl_recept_b"/>
    <property type="match status" value="1"/>
</dbReference>
<evidence type="ECO:0000313" key="13">
    <source>
        <dbReference type="EMBL" id="KAK4326978.1"/>
    </source>
</evidence>
<dbReference type="InterPro" id="IPR051221">
    <property type="entry name" value="LDLR-related"/>
</dbReference>
<dbReference type="InterPro" id="IPR036055">
    <property type="entry name" value="LDL_receptor-like_sf"/>
</dbReference>
<evidence type="ECO:0000256" key="6">
    <source>
        <dbReference type="ARBA" id="ARBA00022989"/>
    </source>
</evidence>
<evidence type="ECO:0000256" key="5">
    <source>
        <dbReference type="ARBA" id="ARBA00022737"/>
    </source>
</evidence>
<evidence type="ECO:0000256" key="11">
    <source>
        <dbReference type="PROSITE-ProRule" id="PRU00124"/>
    </source>
</evidence>
<sequence>MEILRGTIYTMGIGGRNRSTYLDLGIYGSPYTMAWDWVGQNLYIGNRVANNMEVLKLDGKNKYQSVILDNNGNITGVGRPKSMCLDPVDGYLYWLDYGQFPMLGRSFLDGTDWKPIVTSRSHNPRDLTIDVFNNDVYWVDSTLDAINKVECKCNATLKLVNENKMCVPQNYSCNANKFYCANGQCISRLWACDGSDDCGDNSDEDRNYCTYHTCSPSEFRCKNGRCIFSTWKCDHEDDCGDGSDEEGCVYPPCAEGEFTCANHRCIPMSQFRCSGKDDKCIPTYWKRWLCDFENDCGDNSDEEEEMCRNKRYNTSSMSLCQRDTPCSHLCLIVPGGYKCVCPDNKLPYL</sequence>
<keyword evidence="10" id="KW-0325">Glycoprotein</keyword>
<dbReference type="SMART" id="SM00135">
    <property type="entry name" value="LY"/>
    <property type="match status" value="3"/>
</dbReference>
<comment type="caution">
    <text evidence="11">Lacks conserved residue(s) required for the propagation of feature annotation.</text>
</comment>
<gene>
    <name evidence="13" type="ORF">Pmani_002529</name>
</gene>
<dbReference type="Gene3D" id="4.10.400.10">
    <property type="entry name" value="Low-density Lipoprotein Receptor"/>
    <property type="match status" value="4"/>
</dbReference>
<dbReference type="GO" id="GO:0043235">
    <property type="term" value="C:receptor complex"/>
    <property type="evidence" value="ECO:0007669"/>
    <property type="project" value="TreeGrafter"/>
</dbReference>
<evidence type="ECO:0000256" key="12">
    <source>
        <dbReference type="PROSITE-ProRule" id="PRU00461"/>
    </source>
</evidence>
<keyword evidence="14" id="KW-1185">Reference proteome</keyword>
<dbReference type="SUPFAM" id="SSF57424">
    <property type="entry name" value="LDL receptor-like module"/>
    <property type="match status" value="2"/>
</dbReference>
<feature type="disulfide bond" evidence="11">
    <location>
        <begin position="221"/>
        <end position="239"/>
    </location>
</feature>
<feature type="repeat" description="LDL-receptor class B" evidence="12">
    <location>
        <begin position="90"/>
        <end position="133"/>
    </location>
</feature>
<feature type="disulfide bond" evidence="11">
    <location>
        <begin position="214"/>
        <end position="226"/>
    </location>
</feature>
<dbReference type="FunFam" id="4.10.400.10:FF:000005">
    <property type="entry name" value="low-density lipoprotein receptor-related protein 1B"/>
    <property type="match status" value="1"/>
</dbReference>
<evidence type="ECO:0000256" key="10">
    <source>
        <dbReference type="ARBA" id="ARBA00023180"/>
    </source>
</evidence>
<comment type="caution">
    <text evidence="13">The sequence shown here is derived from an EMBL/GenBank/DDBJ whole genome shotgun (WGS) entry which is preliminary data.</text>
</comment>
<dbReference type="InterPro" id="IPR023415">
    <property type="entry name" value="LDLR_class-A_CS"/>
</dbReference>
<dbReference type="PROSITE" id="PS01209">
    <property type="entry name" value="LDLRA_1"/>
    <property type="match status" value="1"/>
</dbReference>
<feature type="disulfide bond" evidence="11">
    <location>
        <begin position="233"/>
        <end position="248"/>
    </location>
</feature>
<dbReference type="PANTHER" id="PTHR22722:SF14">
    <property type="entry name" value="MEGALIN, ISOFORM A"/>
    <property type="match status" value="1"/>
</dbReference>
<dbReference type="AlphaFoldDB" id="A0AAE1QID5"/>
<name>A0AAE1QID5_9EUCA</name>
<feature type="disulfide bond" evidence="11">
    <location>
        <begin position="173"/>
        <end position="185"/>
    </location>
</feature>
<evidence type="ECO:0000256" key="2">
    <source>
        <dbReference type="ARBA" id="ARBA00022536"/>
    </source>
</evidence>
<feature type="disulfide bond" evidence="11">
    <location>
        <begin position="180"/>
        <end position="198"/>
    </location>
</feature>
<dbReference type="PANTHER" id="PTHR22722">
    <property type="entry name" value="LOW-DENSITY LIPOPROTEIN RECEPTOR-RELATED PROTEIN 2-RELATED"/>
    <property type="match status" value="1"/>
</dbReference>
<keyword evidence="2" id="KW-0245">EGF-like domain</keyword>
<dbReference type="PRINTS" id="PR00261">
    <property type="entry name" value="LDLRECEPTOR"/>
</dbReference>
<dbReference type="InterPro" id="IPR000033">
    <property type="entry name" value="LDLR_classB_rpt"/>
</dbReference>
<keyword evidence="9" id="KW-0675">Receptor</keyword>
<keyword evidence="6" id="KW-1133">Transmembrane helix</keyword>
<dbReference type="InterPro" id="IPR002172">
    <property type="entry name" value="LDrepeatLR_classA_rpt"/>
</dbReference>
<dbReference type="Gene3D" id="2.10.25.10">
    <property type="entry name" value="Laminin"/>
    <property type="match status" value="1"/>
</dbReference>
<dbReference type="SUPFAM" id="SSF63825">
    <property type="entry name" value="YWTD domain"/>
    <property type="match status" value="1"/>
</dbReference>
<dbReference type="Pfam" id="PF00057">
    <property type="entry name" value="Ldl_recept_a"/>
    <property type="match status" value="2"/>
</dbReference>
<dbReference type="SMART" id="SM00192">
    <property type="entry name" value="LDLa"/>
    <property type="match status" value="3"/>
</dbReference>
<evidence type="ECO:0000256" key="9">
    <source>
        <dbReference type="ARBA" id="ARBA00023170"/>
    </source>
</evidence>
<evidence type="ECO:0000256" key="1">
    <source>
        <dbReference type="ARBA" id="ARBA00004167"/>
    </source>
</evidence>
<evidence type="ECO:0000256" key="7">
    <source>
        <dbReference type="ARBA" id="ARBA00023136"/>
    </source>
</evidence>
<keyword evidence="4" id="KW-0812">Transmembrane</keyword>
<dbReference type="InterPro" id="IPR011042">
    <property type="entry name" value="6-blade_b-propeller_TolB-like"/>
</dbReference>
<dbReference type="Gene3D" id="2.120.10.30">
    <property type="entry name" value="TolB, C-terminal domain"/>
    <property type="match status" value="1"/>
</dbReference>
<dbReference type="PROSITE" id="PS51120">
    <property type="entry name" value="LDLRB"/>
    <property type="match status" value="1"/>
</dbReference>
<accession>A0AAE1QID5</accession>
<keyword evidence="5" id="KW-0677">Repeat</keyword>
<evidence type="ECO:0000313" key="14">
    <source>
        <dbReference type="Proteomes" id="UP001292094"/>
    </source>
</evidence>
<keyword evidence="8 11" id="KW-1015">Disulfide bond</keyword>
<evidence type="ECO:0000256" key="4">
    <source>
        <dbReference type="ARBA" id="ARBA00022692"/>
    </source>
</evidence>
<reference evidence="13" key="1">
    <citation type="submission" date="2023-11" db="EMBL/GenBank/DDBJ databases">
        <title>Genome assemblies of two species of porcelain crab, Petrolisthes cinctipes and Petrolisthes manimaculis (Anomura: Porcellanidae).</title>
        <authorList>
            <person name="Angst P."/>
        </authorList>
    </citation>
    <scope>NUCLEOTIDE SEQUENCE</scope>
    <source>
        <strain evidence="13">PB745_02</strain>
        <tissue evidence="13">Gill</tissue>
    </source>
</reference>